<dbReference type="InterPro" id="IPR002126">
    <property type="entry name" value="Cadherin-like_dom"/>
</dbReference>
<dbReference type="InterPro" id="IPR008979">
    <property type="entry name" value="Galactose-bd-like_sf"/>
</dbReference>
<feature type="domain" description="Cadherin" evidence="5">
    <location>
        <begin position="84"/>
        <end position="204"/>
    </location>
</feature>
<sequence>MRNAVLSLVILVATLQTTESLKTCQTKDGVKSVPCNHGDCSSDGSCLCQPCWKGAFCDIFVNKYEPTFDRLEHNIVTNVDVHSGERILRVNAIDQDFSTTCSRQLPCDCANISYSILSGNQESKFMIDPDTGIISLANGARRSDDARYFLEIVARNPNKDYGDVSKETYSVTSVHILLPGKKEHDNEYHHDYHLSRHKRYAPANPIPTNTTFELEQVGAPVTYVEKGMALTFELYLHFALGTTDLLVEIFTPVNQTEIFTLCKPTITHVGSNIQYDERPPLIDRSETTGVDNRAVFELGNVTNSGTATSNYEDSIIKIVFTVIMIDPATDPLVNGKSFWLSAGVEYNNKDDIWIGQKSFIAMQVTNFTATPASFNLSGPSEVSVDAAALFNLELNLPILANEVKIDVFSPLDLPSVMTVCNIRVTGHGSNFECLDTSDISSSLTASEIDSGYSRGHLDMGYVTNSMLRSNTYDSSEDYFNVQFTISTFNDTSLIGKTVYVGAAVMMGPDYIWTTRKPILIKDVQPFTDNDTYKPVGAISVQNDKQTILQGESTRVSVNITFPEAATIPVIEIESFAVGANGMHLFTLCKAEIAWVGRNIQCLNLTRTKELMQFTVKPESDDFDYKVKVPFEDICLTDLFTEPYDNTITIDLTYRLDAAIPSNKTWITAGLTLNKKLWVGQVAIQEKTGIADVMPTNVVQNVLSFVAPIANRTSTDVNKGEAKRVVIQFYVSPETFQGMKFQTRVDKIGMVEICDYNIIHSGVNIPCLDRALIKGQNISKEEWKIEANICSWPVNEEDPESNKVQVEAIVKVPKDSAIPLNDVISVITDIYINDSLVETSQVQLTVVDAFTEDFMDWMTNDNTTNFISLSGTPVTSAAIGEVFDLNINLSIPVNSTSLVKFNVSVPVSETARMTIQDIKYNGSDEDIACQDFAEANYASTKSTSQMDMGEMDFGIVTNTGVSRRILQQEELYFSTIHVILTLQMADAKDNIDQAEQNITMELRVGSFTGALYHIVKVNRNANNAPKIYFEAGFNDTGRPLFNHFLTVHALMRLENDSTAELRPALAIFYLSPWVQYADRFTTNKIGAPPNATFDNKTGRLEFKFQEFPFTDNVKFSFAVSRKPFSYTKPLVNSTTPYEAGGYITHHAGSSFAPDYFFSSPMNAFMFTVQIPTDTQSTCAQLLNINECQITVPFESKYQSGVFRAFIRSNMYAAERYLQVYFGNTVKVEKISILMEHYTTGPVKVFKMAYSDDGMSWVSGPMVTVDHLLNVSIPRPQESRYLRFFVVEHHGNEDNLVALKLELFGCQISTDVADVCANAPTVQDPTGWYHRGFLEVDSKVYVCDANPKKDLRMFCYYSEDGVSWYPLDTRLGNVNVYDKEKKVLYGISNDKISYMSSNDGFFWKSVEPATVIDLINGCDLSKCTKVKTVPWQNGTTLGRDTVSRDFEMVNWGASYNGLFKKLSNGTWEYKADWSKCGP</sequence>
<dbReference type="PROSITE" id="PS50022">
    <property type="entry name" value="FA58C_3"/>
    <property type="match status" value="1"/>
</dbReference>
<dbReference type="EMBL" id="OX597824">
    <property type="protein sequence ID" value="CAI9729618.1"/>
    <property type="molecule type" value="Genomic_DNA"/>
</dbReference>
<dbReference type="Proteomes" id="UP001162480">
    <property type="component" value="Chromosome 11"/>
</dbReference>
<evidence type="ECO:0000259" key="4">
    <source>
        <dbReference type="PROSITE" id="PS50022"/>
    </source>
</evidence>
<evidence type="ECO:0000259" key="5">
    <source>
        <dbReference type="PROSITE" id="PS50268"/>
    </source>
</evidence>
<feature type="signal peptide" evidence="3">
    <location>
        <begin position="1"/>
        <end position="20"/>
    </location>
</feature>
<dbReference type="GO" id="GO:0005509">
    <property type="term" value="F:calcium ion binding"/>
    <property type="evidence" value="ECO:0007669"/>
    <property type="project" value="UniProtKB-UniRule"/>
</dbReference>
<reference evidence="6" key="1">
    <citation type="submission" date="2023-08" db="EMBL/GenBank/DDBJ databases">
        <authorList>
            <person name="Alioto T."/>
            <person name="Alioto T."/>
            <person name="Gomez Garrido J."/>
        </authorList>
    </citation>
    <scope>NUCLEOTIDE SEQUENCE</scope>
</reference>
<dbReference type="Gene3D" id="2.60.120.260">
    <property type="entry name" value="Galactose-binding domain-like"/>
    <property type="match status" value="1"/>
</dbReference>
<evidence type="ECO:0000313" key="6">
    <source>
        <dbReference type="EMBL" id="CAI9729618.1"/>
    </source>
</evidence>
<evidence type="ECO:0000313" key="7">
    <source>
        <dbReference type="Proteomes" id="UP001162480"/>
    </source>
</evidence>
<keyword evidence="1" id="KW-0106">Calcium</keyword>
<dbReference type="SUPFAM" id="SSF49785">
    <property type="entry name" value="Galactose-binding domain-like"/>
    <property type="match status" value="1"/>
</dbReference>
<dbReference type="GO" id="GO:0007156">
    <property type="term" value="P:homophilic cell adhesion via plasma membrane adhesion molecules"/>
    <property type="evidence" value="ECO:0007669"/>
    <property type="project" value="InterPro"/>
</dbReference>
<keyword evidence="7" id="KW-1185">Reference proteome</keyword>
<proteinExistence type="predicted"/>
<feature type="chain" id="PRO_5041471287" evidence="3">
    <location>
        <begin position="21"/>
        <end position="1476"/>
    </location>
</feature>
<dbReference type="PROSITE" id="PS50268">
    <property type="entry name" value="CADHERIN_2"/>
    <property type="match status" value="1"/>
</dbReference>
<evidence type="ECO:0000256" key="3">
    <source>
        <dbReference type="SAM" id="SignalP"/>
    </source>
</evidence>
<organism evidence="6 7">
    <name type="scientific">Octopus vulgaris</name>
    <name type="common">Common octopus</name>
    <dbReference type="NCBI Taxonomy" id="6645"/>
    <lineage>
        <taxon>Eukaryota</taxon>
        <taxon>Metazoa</taxon>
        <taxon>Spiralia</taxon>
        <taxon>Lophotrochozoa</taxon>
        <taxon>Mollusca</taxon>
        <taxon>Cephalopoda</taxon>
        <taxon>Coleoidea</taxon>
        <taxon>Octopodiformes</taxon>
        <taxon>Octopoda</taxon>
        <taxon>Incirrata</taxon>
        <taxon>Octopodidae</taxon>
        <taxon>Octopus</taxon>
    </lineage>
</organism>
<dbReference type="InterPro" id="IPR000421">
    <property type="entry name" value="FA58C"/>
</dbReference>
<protein>
    <submittedName>
        <fullName evidence="6">Uncharacterized protein LOC115217410</fullName>
    </submittedName>
</protein>
<feature type="coiled-coil region" evidence="2">
    <location>
        <begin position="976"/>
        <end position="1003"/>
    </location>
</feature>
<dbReference type="SUPFAM" id="SSF49313">
    <property type="entry name" value="Cadherin-like"/>
    <property type="match status" value="1"/>
</dbReference>
<keyword evidence="2" id="KW-0175">Coiled coil</keyword>
<evidence type="ECO:0000256" key="2">
    <source>
        <dbReference type="SAM" id="Coils"/>
    </source>
</evidence>
<gene>
    <name evidence="6" type="ORF">OCTVUL_1B029265</name>
</gene>
<evidence type="ECO:0000256" key="1">
    <source>
        <dbReference type="PROSITE-ProRule" id="PRU00043"/>
    </source>
</evidence>
<accession>A0AA36B851</accession>
<dbReference type="CDD" id="cd11304">
    <property type="entry name" value="Cadherin_repeat"/>
    <property type="match status" value="1"/>
</dbReference>
<dbReference type="Gene3D" id="2.60.40.60">
    <property type="entry name" value="Cadherins"/>
    <property type="match status" value="1"/>
</dbReference>
<feature type="domain" description="F5/8 type C" evidence="4">
    <location>
        <begin position="1157"/>
        <end position="1304"/>
    </location>
</feature>
<name>A0AA36B851_OCTVU</name>
<dbReference type="GO" id="GO:0016020">
    <property type="term" value="C:membrane"/>
    <property type="evidence" value="ECO:0007669"/>
    <property type="project" value="InterPro"/>
</dbReference>
<dbReference type="InterPro" id="IPR015919">
    <property type="entry name" value="Cadherin-like_sf"/>
</dbReference>
<keyword evidence="3" id="KW-0732">Signal</keyword>